<sequence>SVPTILVRCIEEIEGRGALEFEGLYRIPGNHERVDQVRAAFDKDSEAADISVNRIPDVNIITSLIKSFLRQLPVPLITYEAYTDFIDVIRDEQMKDDERLNAIRKLLTRLPPAHYESLRFFMQHIHKVAQHRDVNMMSAENLAIVLSPSLMTSSYSDPISCMVGTRSEHALVERMIKDFDFLFPVTEIPVRRVPQTDSRSTGPSVNNNSKRNSQIVPAPVSPSTTSSQLGYVKRKFLRNRRSVDTPLLAAAAATITGTNTTSNERVASPTPATPPSSAVAVSFSMNTAL</sequence>
<dbReference type="InterPro" id="IPR008936">
    <property type="entry name" value="Rho_GTPase_activation_prot"/>
</dbReference>
<dbReference type="SMART" id="SM00324">
    <property type="entry name" value="RhoGAP"/>
    <property type="match status" value="1"/>
</dbReference>
<dbReference type="Gene3D" id="1.10.555.10">
    <property type="entry name" value="Rho GTPase activation protein"/>
    <property type="match status" value="1"/>
</dbReference>
<feature type="non-terminal residue" evidence="4">
    <location>
        <position position="1"/>
    </location>
</feature>
<dbReference type="AlphaFoldDB" id="A0A504YQF5"/>
<dbReference type="Pfam" id="PF00620">
    <property type="entry name" value="RhoGAP"/>
    <property type="match status" value="1"/>
</dbReference>
<feature type="region of interest" description="Disordered" evidence="2">
    <location>
        <begin position="193"/>
        <end position="226"/>
    </location>
</feature>
<gene>
    <name evidence="4" type="ORF">FGIG_11532</name>
</gene>
<reference evidence="4 5" key="1">
    <citation type="submission" date="2019-04" db="EMBL/GenBank/DDBJ databases">
        <title>Annotation for the trematode Fasciola gigantica.</title>
        <authorList>
            <person name="Choi Y.-J."/>
        </authorList>
    </citation>
    <scope>NUCLEOTIDE SEQUENCE [LARGE SCALE GENOMIC DNA]</scope>
    <source>
        <strain evidence="4">Uganda_cow_1</strain>
    </source>
</reference>
<dbReference type="InterPro" id="IPR000198">
    <property type="entry name" value="RhoGAP_dom"/>
</dbReference>
<dbReference type="EMBL" id="SUNJ01005484">
    <property type="protein sequence ID" value="TPP63604.1"/>
    <property type="molecule type" value="Genomic_DNA"/>
</dbReference>
<protein>
    <submittedName>
        <fullName evidence="4">Beta-chimaerin</fullName>
    </submittedName>
</protein>
<evidence type="ECO:0000256" key="1">
    <source>
        <dbReference type="ARBA" id="ARBA00022468"/>
    </source>
</evidence>
<name>A0A504YQF5_FASGI</name>
<comment type="caution">
    <text evidence="4">The sequence shown here is derived from an EMBL/GenBank/DDBJ whole genome shotgun (WGS) entry which is preliminary data.</text>
</comment>
<feature type="compositionally biased region" description="Polar residues" evidence="2">
    <location>
        <begin position="195"/>
        <end position="215"/>
    </location>
</feature>
<dbReference type="PANTHER" id="PTHR46075:SF2">
    <property type="entry name" value="RHO GTPASE ACTIVATING PROTEIN AT 5A, ISOFORM A"/>
    <property type="match status" value="1"/>
</dbReference>
<accession>A0A504YQF5</accession>
<dbReference type="GO" id="GO:0005096">
    <property type="term" value="F:GTPase activator activity"/>
    <property type="evidence" value="ECO:0007669"/>
    <property type="project" value="UniProtKB-KW"/>
</dbReference>
<evidence type="ECO:0000256" key="2">
    <source>
        <dbReference type="SAM" id="MobiDB-lite"/>
    </source>
</evidence>
<dbReference type="PROSITE" id="PS50238">
    <property type="entry name" value="RHOGAP"/>
    <property type="match status" value="1"/>
</dbReference>
<feature type="compositionally biased region" description="Low complexity" evidence="2">
    <location>
        <begin position="216"/>
        <end position="226"/>
    </location>
</feature>
<organism evidence="4 5">
    <name type="scientific">Fasciola gigantica</name>
    <name type="common">Giant liver fluke</name>
    <dbReference type="NCBI Taxonomy" id="46835"/>
    <lineage>
        <taxon>Eukaryota</taxon>
        <taxon>Metazoa</taxon>
        <taxon>Spiralia</taxon>
        <taxon>Lophotrochozoa</taxon>
        <taxon>Platyhelminthes</taxon>
        <taxon>Trematoda</taxon>
        <taxon>Digenea</taxon>
        <taxon>Plagiorchiida</taxon>
        <taxon>Echinostomata</taxon>
        <taxon>Echinostomatoidea</taxon>
        <taxon>Fasciolidae</taxon>
        <taxon>Fasciola</taxon>
    </lineage>
</organism>
<dbReference type="STRING" id="46835.A0A504YQF5"/>
<keyword evidence="1" id="KW-0343">GTPase activation</keyword>
<evidence type="ECO:0000259" key="3">
    <source>
        <dbReference type="PROSITE" id="PS50238"/>
    </source>
</evidence>
<feature type="domain" description="Rho-GAP" evidence="3">
    <location>
        <begin position="1"/>
        <end position="183"/>
    </location>
</feature>
<evidence type="ECO:0000313" key="4">
    <source>
        <dbReference type="EMBL" id="TPP63604.1"/>
    </source>
</evidence>
<feature type="region of interest" description="Disordered" evidence="2">
    <location>
        <begin position="259"/>
        <end position="278"/>
    </location>
</feature>
<proteinExistence type="predicted"/>
<dbReference type="PANTHER" id="PTHR46075">
    <property type="entry name" value="CHIMERIN FAMILY MEMBER"/>
    <property type="match status" value="1"/>
</dbReference>
<dbReference type="Proteomes" id="UP000316759">
    <property type="component" value="Unassembled WGS sequence"/>
</dbReference>
<evidence type="ECO:0000313" key="5">
    <source>
        <dbReference type="Proteomes" id="UP000316759"/>
    </source>
</evidence>
<dbReference type="GO" id="GO:0007165">
    <property type="term" value="P:signal transduction"/>
    <property type="evidence" value="ECO:0007669"/>
    <property type="project" value="InterPro"/>
</dbReference>
<dbReference type="InterPro" id="IPR051854">
    <property type="entry name" value="Rho-type_GAP"/>
</dbReference>
<dbReference type="SUPFAM" id="SSF48350">
    <property type="entry name" value="GTPase activation domain, GAP"/>
    <property type="match status" value="1"/>
</dbReference>
<dbReference type="OrthoDB" id="3196451at2759"/>
<keyword evidence="5" id="KW-1185">Reference proteome</keyword>